<proteinExistence type="predicted"/>
<gene>
    <name evidence="6" type="ORF">SAMN05444266_10458</name>
</gene>
<evidence type="ECO:0000313" key="7">
    <source>
        <dbReference type="Proteomes" id="UP000184420"/>
    </source>
</evidence>
<dbReference type="RefSeq" id="WP_083549739.1">
    <property type="nucleotide sequence ID" value="NZ_FRBL01000004.1"/>
</dbReference>
<dbReference type="STRING" id="1419482.SAMN05444266_10458"/>
<dbReference type="OrthoDB" id="9768177at2"/>
<feature type="chain" id="PRO_5013246428" evidence="4">
    <location>
        <begin position="41"/>
        <end position="1014"/>
    </location>
</feature>
<dbReference type="InterPro" id="IPR023996">
    <property type="entry name" value="TonB-dep_OMP_SusC/RagA"/>
</dbReference>
<evidence type="ECO:0000256" key="2">
    <source>
        <dbReference type="ARBA" id="ARBA00023136"/>
    </source>
</evidence>
<keyword evidence="2" id="KW-0472">Membrane</keyword>
<sequence length="1014" mass="113955">MRDHLSMRLSDRKRRWVQSLVAACCTLNVALCMNPHGAMAAGLNLPLPARDTLPPVDKDSLPAAADSTVTNEVVRVFDKRQSPAAFTNADTLNVKQVALYPYTSLQQMVKGNIRGLYTQEPSGEPGTEQFMYIRGLAMPLLSKQDVYQVQPAVYLNGIPLIQDNAMVFDVQVNDKNRLGPAINFLNIINLDNIQSIDVYKDAAAIGLFGPRAANGVINIITKTPTFGKRKISINSYFGVNLYDPVFTTNGQYENRARKPYYEKYATTADSLAFPPYLRDSSNAAYYGNANWTDLYFQNTTSHGINAAISGGSERANFRFFADKTSANGIADNTRLDKYNANFLVNMAPKEWLMGSALINATRLDRNRNTSMVDRYIETAYVPDITSPLAPNKQAYGLYLRELDKGFDKNHMNSIQGSFSLMFHVKNLRYTTRLLFDYNESDRDIFYPSTLMDGANYVSNYYGNNQRVGFQNTVDYDWQPAAQHKFSFEVGQLYQSDIFRYNYQRAYNGASDRIKVNVVQSNPDAGNYLAPLYYANQLVYRFIDAQKTRLLSFHGNVKYVYNNYLRLSLTLRNDGSSLINPAHRWLLSPSAGLEWDVKEHLLPALTRVSDLTLHTSYGRIGRLPGDERFAAGPQYKVDMGWTGNRNAASYAGVAGLSRPYSFGWVGENIPWATTDIFTLGANFSLYEHRVRINGDYYNKNDRNMLAPMPAVAESGYGSIYENGMLVNNSGVEATLAVDLVRTKKFTWTPEITTSYNVNTLKALPGGAKSLTIGDRHFEVGQAVDMFWLYQNEGIYNTNAEVPVNSKTGAPLSFKGTAFEAGDAKWKDVNGDFTVDDKDKVLQGHSMPTLFGNFSNTLRYGKLDFSFSFYYALGQSILNTKTATRLDFANHDGQTDLGSVKDITYWQRNEDMKTYPLYNPWSATIPFRADQNLFLEKASFVKLRTVSLGYDFAGTKLLKRLAPTITRCYFYATANNILTFTGYTGGDPELTYYNGYDNGYTIPVPKTYTVGLKLDL</sequence>
<evidence type="ECO:0000256" key="1">
    <source>
        <dbReference type="ARBA" id="ARBA00004442"/>
    </source>
</evidence>
<keyword evidence="7" id="KW-1185">Reference proteome</keyword>
<evidence type="ECO:0000259" key="5">
    <source>
        <dbReference type="Pfam" id="PF07715"/>
    </source>
</evidence>
<dbReference type="SUPFAM" id="SSF56935">
    <property type="entry name" value="Porins"/>
    <property type="match status" value="1"/>
</dbReference>
<dbReference type="Gene3D" id="2.40.170.20">
    <property type="entry name" value="TonB-dependent receptor, beta-barrel domain"/>
    <property type="match status" value="1"/>
</dbReference>
<dbReference type="GO" id="GO:0009279">
    <property type="term" value="C:cell outer membrane"/>
    <property type="evidence" value="ECO:0007669"/>
    <property type="project" value="UniProtKB-SubCell"/>
</dbReference>
<dbReference type="InterPro" id="IPR036942">
    <property type="entry name" value="Beta-barrel_TonB_sf"/>
</dbReference>
<feature type="domain" description="TonB-dependent receptor plug" evidence="5">
    <location>
        <begin position="89"/>
        <end position="216"/>
    </location>
</feature>
<dbReference type="Pfam" id="PF07715">
    <property type="entry name" value="Plug"/>
    <property type="match status" value="1"/>
</dbReference>
<dbReference type="Proteomes" id="UP000184420">
    <property type="component" value="Unassembled WGS sequence"/>
</dbReference>
<dbReference type="AlphaFoldDB" id="A0A1M7BTK6"/>
<evidence type="ECO:0000256" key="4">
    <source>
        <dbReference type="SAM" id="SignalP"/>
    </source>
</evidence>
<dbReference type="InterPro" id="IPR012910">
    <property type="entry name" value="Plug_dom"/>
</dbReference>
<evidence type="ECO:0000313" key="6">
    <source>
        <dbReference type="EMBL" id="SHL58263.1"/>
    </source>
</evidence>
<dbReference type="NCBIfam" id="TIGR04056">
    <property type="entry name" value="OMP_RagA_SusC"/>
    <property type="match status" value="1"/>
</dbReference>
<keyword evidence="3" id="KW-0998">Cell outer membrane</keyword>
<name>A0A1M7BTK6_9BACT</name>
<dbReference type="Gene3D" id="2.170.130.10">
    <property type="entry name" value="TonB-dependent receptor, plug domain"/>
    <property type="match status" value="1"/>
</dbReference>
<protein>
    <submittedName>
        <fullName evidence="6">TonB-linked outer membrane protein, SusC/RagA family</fullName>
    </submittedName>
</protein>
<dbReference type="EMBL" id="FRBL01000004">
    <property type="protein sequence ID" value="SHL58263.1"/>
    <property type="molecule type" value="Genomic_DNA"/>
</dbReference>
<organism evidence="6 7">
    <name type="scientific">Chitinophaga jiangningensis</name>
    <dbReference type="NCBI Taxonomy" id="1419482"/>
    <lineage>
        <taxon>Bacteria</taxon>
        <taxon>Pseudomonadati</taxon>
        <taxon>Bacteroidota</taxon>
        <taxon>Chitinophagia</taxon>
        <taxon>Chitinophagales</taxon>
        <taxon>Chitinophagaceae</taxon>
        <taxon>Chitinophaga</taxon>
    </lineage>
</organism>
<keyword evidence="4" id="KW-0732">Signal</keyword>
<comment type="subcellular location">
    <subcellularLocation>
        <location evidence="1">Cell outer membrane</location>
    </subcellularLocation>
</comment>
<accession>A0A1M7BTK6</accession>
<feature type="signal peptide" evidence="4">
    <location>
        <begin position="1"/>
        <end position="40"/>
    </location>
</feature>
<evidence type="ECO:0000256" key="3">
    <source>
        <dbReference type="ARBA" id="ARBA00023237"/>
    </source>
</evidence>
<dbReference type="InterPro" id="IPR037066">
    <property type="entry name" value="Plug_dom_sf"/>
</dbReference>
<reference evidence="6 7" key="1">
    <citation type="submission" date="2016-11" db="EMBL/GenBank/DDBJ databases">
        <authorList>
            <person name="Jaros S."/>
            <person name="Januszkiewicz K."/>
            <person name="Wedrychowicz H."/>
        </authorList>
    </citation>
    <scope>NUCLEOTIDE SEQUENCE [LARGE SCALE GENOMIC DNA]</scope>
    <source>
        <strain evidence="6 7">DSM 27406</strain>
    </source>
</reference>